<feature type="transmembrane region" description="Helical" evidence="2">
    <location>
        <begin position="20"/>
        <end position="37"/>
    </location>
</feature>
<reference evidence="3" key="2">
    <citation type="submission" date="2022-01" db="EMBL/GenBank/DDBJ databases">
        <authorList>
            <person name="Yamashiro T."/>
            <person name="Shiraishi A."/>
            <person name="Satake H."/>
            <person name="Nakayama K."/>
        </authorList>
    </citation>
    <scope>NUCLEOTIDE SEQUENCE</scope>
</reference>
<evidence type="ECO:0000256" key="2">
    <source>
        <dbReference type="SAM" id="Phobius"/>
    </source>
</evidence>
<feature type="compositionally biased region" description="Acidic residues" evidence="1">
    <location>
        <begin position="119"/>
        <end position="131"/>
    </location>
</feature>
<feature type="compositionally biased region" description="Polar residues" evidence="1">
    <location>
        <begin position="151"/>
        <end position="168"/>
    </location>
</feature>
<gene>
    <name evidence="3" type="ORF">Tco_0819934</name>
</gene>
<sequence length="218" mass="25446">MHKHSIIRNQKSKGTKIKYILRVFFLVAVCCWLIFQIKRSHYKRRFIDTAVSFSTKSHDEVLKLGRKHLQQKQIVRRDEEHNEHETENDEIDENEKVKLDKEGDSLDDIEENYGQSQTENEDTSEDNDQDEVDSKVHEAREEHYKADDASSAVSHEQSGHYSKSTNISEIVESQTFLKLTDSTTNDLEKIQPDPIDSTDFIHLEDMDTFDNTEDTVVE</sequence>
<keyword evidence="2" id="KW-1133">Transmembrane helix</keyword>
<keyword evidence="2" id="KW-0812">Transmembrane</keyword>
<feature type="compositionally biased region" description="Basic and acidic residues" evidence="1">
    <location>
        <begin position="94"/>
        <end position="104"/>
    </location>
</feature>
<comment type="caution">
    <text evidence="3">The sequence shown here is derived from an EMBL/GenBank/DDBJ whole genome shotgun (WGS) entry which is preliminary data.</text>
</comment>
<organism evidence="3 4">
    <name type="scientific">Tanacetum coccineum</name>
    <dbReference type="NCBI Taxonomy" id="301880"/>
    <lineage>
        <taxon>Eukaryota</taxon>
        <taxon>Viridiplantae</taxon>
        <taxon>Streptophyta</taxon>
        <taxon>Embryophyta</taxon>
        <taxon>Tracheophyta</taxon>
        <taxon>Spermatophyta</taxon>
        <taxon>Magnoliopsida</taxon>
        <taxon>eudicotyledons</taxon>
        <taxon>Gunneridae</taxon>
        <taxon>Pentapetalae</taxon>
        <taxon>asterids</taxon>
        <taxon>campanulids</taxon>
        <taxon>Asterales</taxon>
        <taxon>Asteraceae</taxon>
        <taxon>Asteroideae</taxon>
        <taxon>Anthemideae</taxon>
        <taxon>Anthemidinae</taxon>
        <taxon>Tanacetum</taxon>
    </lineage>
</organism>
<feature type="compositionally biased region" description="Basic and acidic residues" evidence="1">
    <location>
        <begin position="75"/>
        <end position="85"/>
    </location>
</feature>
<feature type="compositionally biased region" description="Basic and acidic residues" evidence="1">
    <location>
        <begin position="132"/>
        <end position="148"/>
    </location>
</feature>
<name>A0ABQ5A808_9ASTR</name>
<reference evidence="3" key="1">
    <citation type="journal article" date="2022" name="Int. J. Mol. Sci.">
        <title>Draft Genome of Tanacetum Coccineum: Genomic Comparison of Closely Related Tanacetum-Family Plants.</title>
        <authorList>
            <person name="Yamashiro T."/>
            <person name="Shiraishi A."/>
            <person name="Nakayama K."/>
            <person name="Satake H."/>
        </authorList>
    </citation>
    <scope>NUCLEOTIDE SEQUENCE</scope>
</reference>
<accession>A0ABQ5A808</accession>
<evidence type="ECO:0000256" key="1">
    <source>
        <dbReference type="SAM" id="MobiDB-lite"/>
    </source>
</evidence>
<dbReference type="PANTHER" id="PTHR33700">
    <property type="entry name" value="MYB-LIKE PROTEIN X"/>
    <property type="match status" value="1"/>
</dbReference>
<keyword evidence="2" id="KW-0472">Membrane</keyword>
<dbReference type="Proteomes" id="UP001151760">
    <property type="component" value="Unassembled WGS sequence"/>
</dbReference>
<evidence type="ECO:0000313" key="3">
    <source>
        <dbReference type="EMBL" id="GJS98764.1"/>
    </source>
</evidence>
<protein>
    <submittedName>
        <fullName evidence="3">Uncharacterized protein</fullName>
    </submittedName>
</protein>
<dbReference type="PANTHER" id="PTHR33700:SF4">
    <property type="entry name" value="MYB-LIKE PROTEIN X"/>
    <property type="match status" value="1"/>
</dbReference>
<feature type="region of interest" description="Disordered" evidence="1">
    <location>
        <begin position="71"/>
        <end position="168"/>
    </location>
</feature>
<dbReference type="EMBL" id="BQNB010012068">
    <property type="protein sequence ID" value="GJS98764.1"/>
    <property type="molecule type" value="Genomic_DNA"/>
</dbReference>
<evidence type="ECO:0000313" key="4">
    <source>
        <dbReference type="Proteomes" id="UP001151760"/>
    </source>
</evidence>
<proteinExistence type="predicted"/>
<keyword evidence="4" id="KW-1185">Reference proteome</keyword>